<evidence type="ECO:0000256" key="5">
    <source>
        <dbReference type="ARBA" id="ARBA00023237"/>
    </source>
</evidence>
<evidence type="ECO:0000256" key="4">
    <source>
        <dbReference type="ARBA" id="ARBA00023136"/>
    </source>
</evidence>
<dbReference type="EMBL" id="BAABGQ010000005">
    <property type="protein sequence ID" value="GAA4496412.1"/>
    <property type="molecule type" value="Genomic_DNA"/>
</dbReference>
<dbReference type="Gene3D" id="1.25.40.390">
    <property type="match status" value="1"/>
</dbReference>
<name>A0ABP8Q278_9BACT</name>
<keyword evidence="4" id="KW-0472">Membrane</keyword>
<sequence length="506" mass="54950">MLTLGLLAGSAGCTSKFLEESPSDQITDANFYKTQNDAIQAVTAAYSELTKEGQYNAALWAMDIGADISTTGGGGGSDGIEYTQIDDYNTPSTNFVCQRLWQGSFIALQRANIVLQKVPLITGMDPAIQKRCLGEAQFIRAKMYFDLVRAFGDVPLYTAPPVGLDQVNIARSPQADVYKVIVSDLTAAIGNLPASYSGADLGRATKWAAQGLLAKVYLTMGDKANAVTQAQAVIDGSGKTMWAKYGDNFVVANENNNAKESLFEVQFTNGRNQYDRNNVGSSMNQFFAPRRGGLVPAGDGYGFNVPEPDFVAGYEPGDTRKAVSVWVPGDVSPNGSIQPKSLPGSPFGFDCKKWFVGMVNTNIWDSPQNVPVLRLAEMYLIVAEGKGATPDGFEALNKVRRRAFGAADYNTPDAVHDLNASNLSMVGVNNFQDAVIRERKYELAFEFDRWFDMKRTKTLISGMTAQSAYLATVGVRRGIPTEKNYVLPIPQSELDANPKLVQNPGY</sequence>
<keyword evidence="5" id="KW-0998">Cell outer membrane</keyword>
<evidence type="ECO:0000313" key="8">
    <source>
        <dbReference type="EMBL" id="GAA4496412.1"/>
    </source>
</evidence>
<accession>A0ABP8Q278</accession>
<comment type="caution">
    <text evidence="8">The sequence shown here is derived from an EMBL/GenBank/DDBJ whole genome shotgun (WGS) entry which is preliminary data.</text>
</comment>
<keyword evidence="3" id="KW-0732">Signal</keyword>
<evidence type="ECO:0000259" key="7">
    <source>
        <dbReference type="Pfam" id="PF14322"/>
    </source>
</evidence>
<evidence type="ECO:0000259" key="6">
    <source>
        <dbReference type="Pfam" id="PF07980"/>
    </source>
</evidence>
<dbReference type="SUPFAM" id="SSF48452">
    <property type="entry name" value="TPR-like"/>
    <property type="match status" value="1"/>
</dbReference>
<dbReference type="InterPro" id="IPR012944">
    <property type="entry name" value="SusD_RagB_dom"/>
</dbReference>
<feature type="domain" description="SusD-like N-terminal" evidence="7">
    <location>
        <begin position="16"/>
        <end position="218"/>
    </location>
</feature>
<feature type="domain" description="RagB/SusD" evidence="6">
    <location>
        <begin position="259"/>
        <end position="506"/>
    </location>
</feature>
<dbReference type="Pfam" id="PF07980">
    <property type="entry name" value="SusD_RagB"/>
    <property type="match status" value="1"/>
</dbReference>
<evidence type="ECO:0000313" key="9">
    <source>
        <dbReference type="Proteomes" id="UP001501243"/>
    </source>
</evidence>
<dbReference type="Pfam" id="PF14322">
    <property type="entry name" value="SusD-like_3"/>
    <property type="match status" value="1"/>
</dbReference>
<dbReference type="Proteomes" id="UP001501243">
    <property type="component" value="Unassembled WGS sequence"/>
</dbReference>
<keyword evidence="9" id="KW-1185">Reference proteome</keyword>
<comment type="subcellular location">
    <subcellularLocation>
        <location evidence="1">Cell outer membrane</location>
    </subcellularLocation>
</comment>
<gene>
    <name evidence="8" type="ORF">GCM10023172_09650</name>
</gene>
<evidence type="ECO:0000256" key="1">
    <source>
        <dbReference type="ARBA" id="ARBA00004442"/>
    </source>
</evidence>
<proteinExistence type="inferred from homology"/>
<protein>
    <submittedName>
        <fullName evidence="8">RagB/SusD family nutrient uptake outer membrane protein</fullName>
    </submittedName>
</protein>
<dbReference type="InterPro" id="IPR011990">
    <property type="entry name" value="TPR-like_helical_dom_sf"/>
</dbReference>
<evidence type="ECO:0000256" key="3">
    <source>
        <dbReference type="ARBA" id="ARBA00022729"/>
    </source>
</evidence>
<organism evidence="8 9">
    <name type="scientific">Hymenobacter ginsengisoli</name>
    <dbReference type="NCBI Taxonomy" id="1051626"/>
    <lineage>
        <taxon>Bacteria</taxon>
        <taxon>Pseudomonadati</taxon>
        <taxon>Bacteroidota</taxon>
        <taxon>Cytophagia</taxon>
        <taxon>Cytophagales</taxon>
        <taxon>Hymenobacteraceae</taxon>
        <taxon>Hymenobacter</taxon>
    </lineage>
</organism>
<reference evidence="9" key="1">
    <citation type="journal article" date="2019" name="Int. J. Syst. Evol. Microbiol.">
        <title>The Global Catalogue of Microorganisms (GCM) 10K type strain sequencing project: providing services to taxonomists for standard genome sequencing and annotation.</title>
        <authorList>
            <consortium name="The Broad Institute Genomics Platform"/>
            <consortium name="The Broad Institute Genome Sequencing Center for Infectious Disease"/>
            <person name="Wu L."/>
            <person name="Ma J."/>
        </authorList>
    </citation>
    <scope>NUCLEOTIDE SEQUENCE [LARGE SCALE GENOMIC DNA]</scope>
    <source>
        <strain evidence="9">JCM 17841</strain>
    </source>
</reference>
<comment type="similarity">
    <text evidence="2">Belongs to the SusD family.</text>
</comment>
<evidence type="ECO:0000256" key="2">
    <source>
        <dbReference type="ARBA" id="ARBA00006275"/>
    </source>
</evidence>
<dbReference type="CDD" id="cd08977">
    <property type="entry name" value="SusD"/>
    <property type="match status" value="1"/>
</dbReference>
<dbReference type="InterPro" id="IPR033985">
    <property type="entry name" value="SusD-like_N"/>
</dbReference>